<dbReference type="GO" id="GO:0004519">
    <property type="term" value="F:endonuclease activity"/>
    <property type="evidence" value="ECO:0007669"/>
    <property type="project" value="UniProtKB-KW"/>
</dbReference>
<dbReference type="Pfam" id="PF09195">
    <property type="entry name" value="Endonuc-BglII"/>
    <property type="match status" value="1"/>
</dbReference>
<organism evidence="1 2">
    <name type="scientific">Donghicola mangrovi</name>
    <dbReference type="NCBI Taxonomy" id="2729614"/>
    <lineage>
        <taxon>Bacteria</taxon>
        <taxon>Pseudomonadati</taxon>
        <taxon>Pseudomonadota</taxon>
        <taxon>Alphaproteobacteria</taxon>
        <taxon>Rhodobacterales</taxon>
        <taxon>Roseobacteraceae</taxon>
        <taxon>Donghicola</taxon>
    </lineage>
</organism>
<dbReference type="Proteomes" id="UP000523601">
    <property type="component" value="Unassembled WGS sequence"/>
</dbReference>
<gene>
    <name evidence="1" type="ORF">HJ526_19195</name>
</gene>
<keyword evidence="1" id="KW-0540">Nuclease</keyword>
<comment type="caution">
    <text evidence="1">The sequence shown here is derived from an EMBL/GenBank/DDBJ whole genome shotgun (WGS) entry which is preliminary data.</text>
</comment>
<evidence type="ECO:0000313" key="1">
    <source>
        <dbReference type="EMBL" id="NVO29545.1"/>
    </source>
</evidence>
<dbReference type="EMBL" id="JABCJD010000022">
    <property type="protein sequence ID" value="NVO29545.1"/>
    <property type="molecule type" value="Genomic_DNA"/>
</dbReference>
<dbReference type="InterPro" id="IPR015278">
    <property type="entry name" value="BglII-like"/>
</dbReference>
<keyword evidence="1" id="KW-0378">Hydrolase</keyword>
<keyword evidence="2" id="KW-1185">Reference proteome</keyword>
<proteinExistence type="predicted"/>
<protein>
    <submittedName>
        <fullName evidence="1">Restriction endonuclease</fullName>
    </submittedName>
</protein>
<sequence length="301" mass="34226">MLEVTCRCYEKNTLVSIVLTSERPRRHIARRAQAGGNSHISTVTCSRTHYDLRCAQRKFPRNSNQLILTKTYDDPTILPPTARNAWTFLETNSASAIMKAVCPTEWAEVVDILSTYRLNPSTWLRKGGNRGHVPKEIDKEFAKRGWKEARLDLETTTLIQDKGKNSKPTSLPPLHQEGYFVDNYKNRIVLDVEWAAKDGNLDRDLAAYRSWHEAGAINAGIIITRDREDLFKLANHLWTNYQMGLPPAQRQAKFKLPVDLHTTTTTALDKAELRVRRGVMGTCPILIVAANRSTWNGKPYI</sequence>
<evidence type="ECO:0000313" key="2">
    <source>
        <dbReference type="Proteomes" id="UP000523601"/>
    </source>
</evidence>
<accession>A0ABX2PJ34</accession>
<name>A0ABX2PJ34_9RHOB</name>
<reference evidence="1 2" key="1">
    <citation type="submission" date="2020-04" db="EMBL/GenBank/DDBJ databases">
        <title>Donghicola sp., a member of the Rhodobacteraceae family isolated from mangrove forest in Thailand.</title>
        <authorList>
            <person name="Charoenyingcharoen P."/>
            <person name="Yukphan P."/>
        </authorList>
    </citation>
    <scope>NUCLEOTIDE SEQUENCE [LARGE SCALE GENOMIC DNA]</scope>
    <source>
        <strain evidence="1 2">C2-DW-16</strain>
    </source>
</reference>
<dbReference type="InterPro" id="IPR011335">
    <property type="entry name" value="Restrct_endonuc-II-like"/>
</dbReference>
<keyword evidence="1" id="KW-0255">Endonuclease</keyword>
<dbReference type="SUPFAM" id="SSF52980">
    <property type="entry name" value="Restriction endonuclease-like"/>
    <property type="match status" value="1"/>
</dbReference>